<name>A0A6C2YJ28_9BACT</name>
<dbReference type="AlphaFoldDB" id="A0A6C2YJ28"/>
<dbReference type="GO" id="GO:0046872">
    <property type="term" value="F:metal ion binding"/>
    <property type="evidence" value="ECO:0007669"/>
    <property type="project" value="UniProtKB-KW"/>
</dbReference>
<dbReference type="Gene3D" id="3.40.228.10">
    <property type="entry name" value="Dimethylsulfoxide Reductase, domain 2"/>
    <property type="match status" value="1"/>
</dbReference>
<dbReference type="InterPro" id="IPR009010">
    <property type="entry name" value="Asp_de-COase-like_dom_sf"/>
</dbReference>
<evidence type="ECO:0000256" key="2">
    <source>
        <dbReference type="ARBA" id="ARBA00022723"/>
    </source>
</evidence>
<keyword evidence="3" id="KW-0408">Iron</keyword>
<dbReference type="EMBL" id="LR586016">
    <property type="protein sequence ID" value="VIP00982.1"/>
    <property type="molecule type" value="Genomic_DNA"/>
</dbReference>
<dbReference type="GO" id="GO:0051539">
    <property type="term" value="F:4 iron, 4 sulfur cluster binding"/>
    <property type="evidence" value="ECO:0007669"/>
    <property type="project" value="UniProtKB-KW"/>
</dbReference>
<dbReference type="Pfam" id="PF04879">
    <property type="entry name" value="Molybdop_Fe4S4"/>
    <property type="match status" value="1"/>
</dbReference>
<dbReference type="PROSITE" id="PS51669">
    <property type="entry name" value="4FE4S_MOW_BIS_MGD"/>
    <property type="match status" value="1"/>
</dbReference>
<dbReference type="GO" id="GO:0022904">
    <property type="term" value="P:respiratory electron transport chain"/>
    <property type="evidence" value="ECO:0007669"/>
    <property type="project" value="TreeGrafter"/>
</dbReference>
<dbReference type="SMART" id="SM00926">
    <property type="entry name" value="Molybdop_Fe4S4"/>
    <property type="match status" value="1"/>
</dbReference>
<evidence type="ECO:0000313" key="7">
    <source>
        <dbReference type="Proteomes" id="UP000464378"/>
    </source>
</evidence>
<dbReference type="Proteomes" id="UP000464378">
    <property type="component" value="Chromosome"/>
</dbReference>
<evidence type="ECO:0000259" key="5">
    <source>
        <dbReference type="PROSITE" id="PS51669"/>
    </source>
</evidence>
<dbReference type="PANTHER" id="PTHR43105">
    <property type="entry name" value="RESPIRATORY NITRATE REDUCTASE"/>
    <property type="match status" value="1"/>
</dbReference>
<reference evidence="6" key="1">
    <citation type="submission" date="2019-04" db="EMBL/GenBank/DDBJ databases">
        <authorList>
            <consortium name="Science for Life Laboratories"/>
        </authorList>
    </citation>
    <scope>NUCLEOTIDE SEQUENCE</scope>
    <source>
        <strain evidence="6">MBLW1</strain>
    </source>
</reference>
<dbReference type="SUPFAM" id="SSF50692">
    <property type="entry name" value="ADC-like"/>
    <property type="match status" value="1"/>
</dbReference>
<dbReference type="Gene3D" id="2.40.40.20">
    <property type="match status" value="1"/>
</dbReference>
<evidence type="ECO:0000256" key="4">
    <source>
        <dbReference type="ARBA" id="ARBA00023014"/>
    </source>
</evidence>
<keyword evidence="1" id="KW-0004">4Fe-4S</keyword>
<evidence type="ECO:0000313" key="6">
    <source>
        <dbReference type="EMBL" id="VIP00982.1"/>
    </source>
</evidence>
<evidence type="ECO:0000256" key="3">
    <source>
        <dbReference type="ARBA" id="ARBA00023004"/>
    </source>
</evidence>
<dbReference type="Gene3D" id="3.40.50.740">
    <property type="match status" value="1"/>
</dbReference>
<dbReference type="EMBL" id="LR593887">
    <property type="protein sequence ID" value="VTR97382.1"/>
    <property type="molecule type" value="Genomic_DNA"/>
</dbReference>
<dbReference type="CDD" id="cd00508">
    <property type="entry name" value="MopB_CT_Fdh-Nap-like"/>
    <property type="match status" value="1"/>
</dbReference>
<keyword evidence="4" id="KW-0411">Iron-sulfur</keyword>
<proteinExistence type="predicted"/>
<dbReference type="GO" id="GO:0003954">
    <property type="term" value="F:NADH dehydrogenase activity"/>
    <property type="evidence" value="ECO:0007669"/>
    <property type="project" value="TreeGrafter"/>
</dbReference>
<dbReference type="Gene3D" id="2.20.25.90">
    <property type="entry name" value="ADC-like domains"/>
    <property type="match status" value="1"/>
</dbReference>
<dbReference type="InterPro" id="IPR006963">
    <property type="entry name" value="Mopterin_OxRdtase_4Fe-4S_dom"/>
</dbReference>
<dbReference type="GO" id="GO:0016020">
    <property type="term" value="C:membrane"/>
    <property type="evidence" value="ECO:0007669"/>
    <property type="project" value="TreeGrafter"/>
</dbReference>
<dbReference type="Pfam" id="PF00384">
    <property type="entry name" value="Molybdopterin"/>
    <property type="match status" value="1"/>
</dbReference>
<dbReference type="InterPro" id="IPR006657">
    <property type="entry name" value="MoPterin_dinucl-bd_dom"/>
</dbReference>
<dbReference type="KEGG" id="tim:GMBLW1_29780"/>
<dbReference type="PANTHER" id="PTHR43105:SF10">
    <property type="entry name" value="NADH-QUINONE OXIDOREDUCTASE SUBUNIT G"/>
    <property type="match status" value="1"/>
</dbReference>
<feature type="domain" description="4Fe-4S Mo/W bis-MGD-type" evidence="5">
    <location>
        <begin position="18"/>
        <end position="87"/>
    </location>
</feature>
<gene>
    <name evidence="6" type="ORF">GMBLW1_29780</name>
</gene>
<dbReference type="RefSeq" id="WP_162656165.1">
    <property type="nucleotide sequence ID" value="NZ_LR593887.1"/>
</dbReference>
<dbReference type="InterPro" id="IPR006656">
    <property type="entry name" value="Mopterin_OxRdtase"/>
</dbReference>
<evidence type="ECO:0000256" key="1">
    <source>
        <dbReference type="ARBA" id="ARBA00022485"/>
    </source>
</evidence>
<dbReference type="Pfam" id="PF01568">
    <property type="entry name" value="Molydop_binding"/>
    <property type="match status" value="1"/>
</dbReference>
<sequence>MRSALPQIDPPTLPELANLGTRTHCPYCAFQCGTVLTLDPPARPSSGETDGTITPTVRIQGDPDFPVNAGKLCIKGWTAGELLRHPQRVLQPQIRGRDGRWQRATWEAALDLVAERLQRIQQQHGTDAVGVFGSGVLTNEKAYLLGKFARLALNTPHIDYNGRYCMSSAAAAGNKAFGIDRGLPFPVGDLVLAETLLIVGSNPLETLPPMVQWLDQQQELGGRLIVVDPRRTATAQRAQLHLAVTPGADLALANGLLYLAIEENLVDRNFLTNRTTGWDAVRRTVLDYPPVQVERLTGISESAMRQTVRWLAKPNRGLILTGRGTEQHAKGVDSVLAWINLALALGHVGEPGSGFGTLTGQGNGQGGREHGQKADQLPGYRLIEIDAHREHVARVWGVDPASLPRKGRSAVELLDSLGQPNGIHGLLVMGSNVAVASPDLPRIHERLRSLSFLAVCDLFDHETAQFADVLLPVTQWAEEDGTMTNFEGRVIRRRTAIAPPPGVRTDGWILSELAQRFGQGDRFRYDSTEAIFDELCRATAGGVADYAGMSYARIEQSAGLFWPCPHPAHPGTPRLFADRFFHADGKAKLHPVQHRPAGEEPDSDYPIYFTTGRDLEHYNSGTQTRRSPTLAGKKPMPRLQIHPDLAAEHGIVAGCRVTIASRRSAVEFLAEITRNIRPDTLFAPFHWGGRDAANLLTQATLDPTSRMPEFKLAAVRIVAVQPAIESFQELES</sequence>
<dbReference type="SUPFAM" id="SSF53706">
    <property type="entry name" value="Formate dehydrogenase/DMSO reductase, domains 1-3"/>
    <property type="match status" value="1"/>
</dbReference>
<protein>
    <recommendedName>
        <fullName evidence="5">4Fe-4S Mo/W bis-MGD-type domain-containing protein</fullName>
    </recommendedName>
</protein>
<accession>A0A6C2YJ28</accession>
<keyword evidence="7" id="KW-1185">Reference proteome</keyword>
<dbReference type="InterPro" id="IPR050123">
    <property type="entry name" value="Prok_molybdopt-oxidoreductase"/>
</dbReference>
<dbReference type="InParanoid" id="A0A6C2YJ28"/>
<dbReference type="GO" id="GO:0043546">
    <property type="term" value="F:molybdopterin cofactor binding"/>
    <property type="evidence" value="ECO:0007669"/>
    <property type="project" value="InterPro"/>
</dbReference>
<keyword evidence="2" id="KW-0479">Metal-binding</keyword>
<organism evidence="6">
    <name type="scientific">Tuwongella immobilis</name>
    <dbReference type="NCBI Taxonomy" id="692036"/>
    <lineage>
        <taxon>Bacteria</taxon>
        <taxon>Pseudomonadati</taxon>
        <taxon>Planctomycetota</taxon>
        <taxon>Planctomycetia</taxon>
        <taxon>Gemmatales</taxon>
        <taxon>Gemmataceae</taxon>
        <taxon>Tuwongella</taxon>
    </lineage>
</organism>
<dbReference type="FunCoup" id="A0A6C2YJ28">
    <property type="interactions" value="173"/>
</dbReference>